<comment type="caution">
    <text evidence="1">The sequence shown here is derived from an EMBL/GenBank/DDBJ whole genome shotgun (WGS) entry which is preliminary data.</text>
</comment>
<dbReference type="AlphaFoldDB" id="A0A8X6TTW9"/>
<name>A0A8X6TTW9_NEPPI</name>
<keyword evidence="2" id="KW-1185">Reference proteome</keyword>
<accession>A0A8X6TTW9</accession>
<proteinExistence type="predicted"/>
<evidence type="ECO:0000313" key="2">
    <source>
        <dbReference type="Proteomes" id="UP000887013"/>
    </source>
</evidence>
<reference evidence="1" key="1">
    <citation type="submission" date="2020-08" db="EMBL/GenBank/DDBJ databases">
        <title>Multicomponent nature underlies the extraordinary mechanical properties of spider dragline silk.</title>
        <authorList>
            <person name="Kono N."/>
            <person name="Nakamura H."/>
            <person name="Mori M."/>
            <person name="Yoshida Y."/>
            <person name="Ohtoshi R."/>
            <person name="Malay A.D."/>
            <person name="Moran D.A.P."/>
            <person name="Tomita M."/>
            <person name="Numata K."/>
            <person name="Arakawa K."/>
        </authorList>
    </citation>
    <scope>NUCLEOTIDE SEQUENCE</scope>
</reference>
<protein>
    <submittedName>
        <fullName evidence="1">Uncharacterized protein</fullName>
    </submittedName>
</protein>
<organism evidence="1 2">
    <name type="scientific">Nephila pilipes</name>
    <name type="common">Giant wood spider</name>
    <name type="synonym">Nephila maculata</name>
    <dbReference type="NCBI Taxonomy" id="299642"/>
    <lineage>
        <taxon>Eukaryota</taxon>
        <taxon>Metazoa</taxon>
        <taxon>Ecdysozoa</taxon>
        <taxon>Arthropoda</taxon>
        <taxon>Chelicerata</taxon>
        <taxon>Arachnida</taxon>
        <taxon>Araneae</taxon>
        <taxon>Araneomorphae</taxon>
        <taxon>Entelegynae</taxon>
        <taxon>Araneoidea</taxon>
        <taxon>Nephilidae</taxon>
        <taxon>Nephila</taxon>
    </lineage>
</organism>
<gene>
    <name evidence="1" type="ORF">NPIL_228881</name>
</gene>
<sequence>MYSSSPRIKTVDCGIIIARRLKETVACDRDPLSIYPKLDGIKARESDSLTGASECMTFQQKSAPIRILIGKLDNESSGSASFIRLLYAKRETSVGEDGCDAYLLELSNATTLTSALSQMLDN</sequence>
<dbReference type="EMBL" id="BMAW01064601">
    <property type="protein sequence ID" value="GFT46008.1"/>
    <property type="molecule type" value="Genomic_DNA"/>
</dbReference>
<dbReference type="OrthoDB" id="10439038at2759"/>
<evidence type="ECO:0000313" key="1">
    <source>
        <dbReference type="EMBL" id="GFT46008.1"/>
    </source>
</evidence>
<dbReference type="Proteomes" id="UP000887013">
    <property type="component" value="Unassembled WGS sequence"/>
</dbReference>